<comment type="caution">
    <text evidence="11">The sequence shown here is derived from an EMBL/GenBank/DDBJ whole genome shotgun (WGS) entry which is preliminary data.</text>
</comment>
<dbReference type="SUPFAM" id="SSF47384">
    <property type="entry name" value="Homodimeric domain of signal transducing histidine kinase"/>
    <property type="match status" value="1"/>
</dbReference>
<evidence type="ECO:0000259" key="10">
    <source>
        <dbReference type="PROSITE" id="PS50112"/>
    </source>
</evidence>
<reference evidence="12" key="1">
    <citation type="journal article" date="2019" name="Int. J. Syst. Evol. Microbiol.">
        <title>The Global Catalogue of Microorganisms (GCM) 10K type strain sequencing project: providing services to taxonomists for standard genome sequencing and annotation.</title>
        <authorList>
            <consortium name="The Broad Institute Genomics Platform"/>
            <consortium name="The Broad Institute Genome Sequencing Center for Infectious Disease"/>
            <person name="Wu L."/>
            <person name="Ma J."/>
        </authorList>
    </citation>
    <scope>NUCLEOTIDE SEQUENCE [LARGE SCALE GENOMIC DNA]</scope>
    <source>
        <strain evidence="12">CCM 8749</strain>
    </source>
</reference>
<dbReference type="Gene3D" id="3.30.565.10">
    <property type="entry name" value="Histidine kinase-like ATPase, C-terminal domain"/>
    <property type="match status" value="1"/>
</dbReference>
<evidence type="ECO:0000256" key="6">
    <source>
        <dbReference type="ARBA" id="ARBA00022777"/>
    </source>
</evidence>
<dbReference type="Pfam" id="PF00512">
    <property type="entry name" value="HisKA"/>
    <property type="match status" value="1"/>
</dbReference>
<keyword evidence="4" id="KW-0808">Transferase</keyword>
<dbReference type="PANTHER" id="PTHR43065:SF10">
    <property type="entry name" value="PEROXIDE STRESS-ACTIVATED HISTIDINE KINASE MAK3"/>
    <property type="match status" value="1"/>
</dbReference>
<dbReference type="PANTHER" id="PTHR43065">
    <property type="entry name" value="SENSOR HISTIDINE KINASE"/>
    <property type="match status" value="1"/>
</dbReference>
<dbReference type="InterPro" id="IPR036890">
    <property type="entry name" value="HATPase_C_sf"/>
</dbReference>
<evidence type="ECO:0000256" key="8">
    <source>
        <dbReference type="ARBA" id="ARBA00023012"/>
    </source>
</evidence>
<evidence type="ECO:0000256" key="1">
    <source>
        <dbReference type="ARBA" id="ARBA00000085"/>
    </source>
</evidence>
<evidence type="ECO:0000256" key="5">
    <source>
        <dbReference type="ARBA" id="ARBA00022741"/>
    </source>
</evidence>
<evidence type="ECO:0000313" key="11">
    <source>
        <dbReference type="EMBL" id="MFC5989083.1"/>
    </source>
</evidence>
<dbReference type="InterPro" id="IPR005467">
    <property type="entry name" value="His_kinase_dom"/>
</dbReference>
<dbReference type="Pfam" id="PF02518">
    <property type="entry name" value="HATPase_c"/>
    <property type="match status" value="1"/>
</dbReference>
<evidence type="ECO:0000259" key="9">
    <source>
        <dbReference type="PROSITE" id="PS50109"/>
    </source>
</evidence>
<gene>
    <name evidence="11" type="ORF">ACFPXP_21985</name>
</gene>
<protein>
    <recommendedName>
        <fullName evidence="2">histidine kinase</fullName>
        <ecNumber evidence="2">2.7.13.3</ecNumber>
    </recommendedName>
</protein>
<accession>A0ABW1IW30</accession>
<dbReference type="SMART" id="SM00091">
    <property type="entry name" value="PAS"/>
    <property type="match status" value="2"/>
</dbReference>
<dbReference type="Proteomes" id="UP001596250">
    <property type="component" value="Unassembled WGS sequence"/>
</dbReference>
<dbReference type="InterPro" id="IPR003594">
    <property type="entry name" value="HATPase_dom"/>
</dbReference>
<proteinExistence type="predicted"/>
<feature type="domain" description="Histidine kinase" evidence="9">
    <location>
        <begin position="267"/>
        <end position="475"/>
    </location>
</feature>
<dbReference type="InterPro" id="IPR003661">
    <property type="entry name" value="HisK_dim/P_dom"/>
</dbReference>
<dbReference type="SMART" id="SM00387">
    <property type="entry name" value="HATPase_c"/>
    <property type="match status" value="1"/>
</dbReference>
<keyword evidence="12" id="KW-1185">Reference proteome</keyword>
<comment type="catalytic activity">
    <reaction evidence="1">
        <text>ATP + protein L-histidine = ADP + protein N-phospho-L-histidine.</text>
        <dbReference type="EC" id="2.7.13.3"/>
    </reaction>
</comment>
<dbReference type="CDD" id="cd00130">
    <property type="entry name" value="PAS"/>
    <property type="match status" value="2"/>
</dbReference>
<sequence length="475" mass="53938">MSFPLLMQIPSSMEDLYNYLNQCCFQSVVVLDQDEEVLFCNTAFTVKLGYSLEEIKGTGFRDLSPETESAQSLLVKGFTQTNTLPKIQIADKSGVMYSSSAATYRIEFREGMFCYMVVLYDLMHSSKDKLIRKFSANFLKDINLGVLLIDHEFRLVDISDTACKVLGVEREQILQHPLDEIFAPIPKEYQFVQRSILEGAVIKNHAFSWTNQNQRYELLLDSSAIKDDWGKVVGAYILFKDVSNLRSLEEQVQRSDRLAMIGQIAAGTAHEIRNPLTSIKGFLQVLKKTMREHGLLREHEYTELMLTEINRINELVSEFLMLSKPKELNVKRVDVSMVIREILPIINNEAILHNIDVHYEAELQLPYVVADKELLKQVCINICKNGIEAMSKDGTLTIRERIDQEQAMILLEIHDTGPGIPSFLVDKIFDPFFTTKENGTGLGLSVCQRIIHDLGGAIRVSSKGYGTTFTISLPY</sequence>
<dbReference type="Gene3D" id="1.10.287.130">
    <property type="match status" value="1"/>
</dbReference>
<dbReference type="InterPro" id="IPR035965">
    <property type="entry name" value="PAS-like_dom_sf"/>
</dbReference>
<dbReference type="SUPFAM" id="SSF55874">
    <property type="entry name" value="ATPase domain of HSP90 chaperone/DNA topoisomerase II/histidine kinase"/>
    <property type="match status" value="1"/>
</dbReference>
<dbReference type="Gene3D" id="3.30.450.20">
    <property type="entry name" value="PAS domain"/>
    <property type="match status" value="2"/>
</dbReference>
<feature type="domain" description="PAS" evidence="10">
    <location>
        <begin position="28"/>
        <end position="57"/>
    </location>
</feature>
<dbReference type="NCBIfam" id="TIGR00229">
    <property type="entry name" value="sensory_box"/>
    <property type="match status" value="1"/>
</dbReference>
<dbReference type="InterPro" id="IPR036097">
    <property type="entry name" value="HisK_dim/P_sf"/>
</dbReference>
<dbReference type="SUPFAM" id="SSF55785">
    <property type="entry name" value="PYP-like sensor domain (PAS domain)"/>
    <property type="match status" value="2"/>
</dbReference>
<evidence type="ECO:0000256" key="7">
    <source>
        <dbReference type="ARBA" id="ARBA00022840"/>
    </source>
</evidence>
<dbReference type="RefSeq" id="WP_379896636.1">
    <property type="nucleotide sequence ID" value="NZ_CBCSCT010000005.1"/>
</dbReference>
<organism evidence="11 12">
    <name type="scientific">Marinicrinis lubricantis</name>
    <dbReference type="NCBI Taxonomy" id="2086470"/>
    <lineage>
        <taxon>Bacteria</taxon>
        <taxon>Bacillati</taxon>
        <taxon>Bacillota</taxon>
        <taxon>Bacilli</taxon>
        <taxon>Bacillales</taxon>
        <taxon>Paenibacillaceae</taxon>
    </lineage>
</organism>
<keyword evidence="5" id="KW-0547">Nucleotide-binding</keyword>
<evidence type="ECO:0000256" key="2">
    <source>
        <dbReference type="ARBA" id="ARBA00012438"/>
    </source>
</evidence>
<keyword evidence="6" id="KW-0418">Kinase</keyword>
<name>A0ABW1IW30_9BACL</name>
<dbReference type="EC" id="2.7.13.3" evidence="2"/>
<dbReference type="SMART" id="SM00388">
    <property type="entry name" value="HisKA"/>
    <property type="match status" value="1"/>
</dbReference>
<dbReference type="EMBL" id="JBHSQV010000186">
    <property type="protein sequence ID" value="MFC5989083.1"/>
    <property type="molecule type" value="Genomic_DNA"/>
</dbReference>
<dbReference type="GO" id="GO:0005524">
    <property type="term" value="F:ATP binding"/>
    <property type="evidence" value="ECO:0007669"/>
    <property type="project" value="UniProtKB-KW"/>
</dbReference>
<dbReference type="PRINTS" id="PR00344">
    <property type="entry name" value="BCTRLSENSOR"/>
</dbReference>
<keyword evidence="7 11" id="KW-0067">ATP-binding</keyword>
<evidence type="ECO:0000313" key="12">
    <source>
        <dbReference type="Proteomes" id="UP001596250"/>
    </source>
</evidence>
<dbReference type="Pfam" id="PF13426">
    <property type="entry name" value="PAS_9"/>
    <property type="match status" value="2"/>
</dbReference>
<dbReference type="InterPro" id="IPR000014">
    <property type="entry name" value="PAS"/>
</dbReference>
<dbReference type="PROSITE" id="PS50109">
    <property type="entry name" value="HIS_KIN"/>
    <property type="match status" value="1"/>
</dbReference>
<dbReference type="InterPro" id="IPR004358">
    <property type="entry name" value="Sig_transdc_His_kin-like_C"/>
</dbReference>
<dbReference type="PROSITE" id="PS50112">
    <property type="entry name" value="PAS"/>
    <property type="match status" value="1"/>
</dbReference>
<keyword evidence="3" id="KW-0597">Phosphoprotein</keyword>
<evidence type="ECO:0000256" key="4">
    <source>
        <dbReference type="ARBA" id="ARBA00022679"/>
    </source>
</evidence>
<dbReference type="CDD" id="cd00082">
    <property type="entry name" value="HisKA"/>
    <property type="match status" value="1"/>
</dbReference>
<keyword evidence="8" id="KW-0902">Two-component regulatory system</keyword>
<evidence type="ECO:0000256" key="3">
    <source>
        <dbReference type="ARBA" id="ARBA00022553"/>
    </source>
</evidence>